<dbReference type="GO" id="GO:0043248">
    <property type="term" value="P:proteasome assembly"/>
    <property type="evidence" value="ECO:0007669"/>
    <property type="project" value="InterPro"/>
</dbReference>
<name>E0VYP5_PEDHC</name>
<evidence type="ECO:0000313" key="2">
    <source>
        <dbReference type="EnsemblMetazoa" id="PHUM516250-PA"/>
    </source>
</evidence>
<keyword evidence="3" id="KW-1185">Reference proteome</keyword>
<protein>
    <recommendedName>
        <fullName evidence="4">Proteasome assembly chaperone 4</fullName>
    </recommendedName>
</protein>
<gene>
    <name evidence="2" type="primary">8233223</name>
    <name evidence="1" type="ORF">Phum_PHUM516250</name>
</gene>
<sequence>MDFNKEEIKINPSTIGVYTFTTNVAERQIKFEVLKFKDSIFVWIGEKHMRVFNDLSLSTLFPKTMEPIGTKIMGDQTNLTSSNIANKLSKKLSKPVYVSFNLVDDRLTVAVVNSKLAEEIKNNPQFF</sequence>
<dbReference type="RefSeq" id="XP_002431239.1">
    <property type="nucleotide sequence ID" value="XM_002431194.1"/>
</dbReference>
<dbReference type="InterPro" id="IPR032157">
    <property type="entry name" value="PAC4"/>
</dbReference>
<dbReference type="EMBL" id="DS235845">
    <property type="protein sequence ID" value="EEB18501.1"/>
    <property type="molecule type" value="Genomic_DNA"/>
</dbReference>
<reference evidence="2" key="3">
    <citation type="submission" date="2020-05" db="UniProtKB">
        <authorList>
            <consortium name="EnsemblMetazoa"/>
        </authorList>
    </citation>
    <scope>IDENTIFICATION</scope>
    <source>
        <strain evidence="2">USDA</strain>
    </source>
</reference>
<proteinExistence type="predicted"/>
<dbReference type="eggNOG" id="ENOG502TN5Y">
    <property type="taxonomic scope" value="Eukaryota"/>
</dbReference>
<dbReference type="FunCoup" id="E0VYP5">
    <property type="interactions" value="1"/>
</dbReference>
<dbReference type="Pfam" id="PF16093">
    <property type="entry name" value="PAC4"/>
    <property type="match status" value="1"/>
</dbReference>
<dbReference type="KEGG" id="phu:Phum_PHUM516250"/>
<reference evidence="1" key="2">
    <citation type="submission" date="2007-04" db="EMBL/GenBank/DDBJ databases">
        <title>The genome of the human body louse.</title>
        <authorList>
            <consortium name="The Human Body Louse Genome Consortium"/>
            <person name="Kirkness E."/>
            <person name="Walenz B."/>
            <person name="Hass B."/>
            <person name="Bruggner R."/>
            <person name="Strausberg R."/>
        </authorList>
    </citation>
    <scope>NUCLEOTIDE SEQUENCE</scope>
    <source>
        <strain evidence="1">USDA</strain>
    </source>
</reference>
<dbReference type="CTD" id="8233223"/>
<dbReference type="EMBL" id="AAZO01006277">
    <property type="status" value="NOT_ANNOTATED_CDS"/>
    <property type="molecule type" value="Genomic_DNA"/>
</dbReference>
<dbReference type="PANTHER" id="PTHR33559:SF1">
    <property type="entry name" value="PROTEASOME ASSEMBLY CHAPERONE 4"/>
    <property type="match status" value="1"/>
</dbReference>
<dbReference type="PANTHER" id="PTHR33559">
    <property type="entry name" value="PROTEASOME ASSEMBLY CHAPERONE 4"/>
    <property type="match status" value="1"/>
</dbReference>
<dbReference type="GeneID" id="8233223"/>
<evidence type="ECO:0008006" key="4">
    <source>
        <dbReference type="Google" id="ProtNLM"/>
    </source>
</evidence>
<dbReference type="VEuPathDB" id="VectorBase:PHUM516250"/>
<dbReference type="AlphaFoldDB" id="E0VYP5"/>
<dbReference type="STRING" id="121224.E0VYP5"/>
<dbReference type="HOGENOM" id="CLU_138031_2_0_1"/>
<evidence type="ECO:0000313" key="1">
    <source>
        <dbReference type="EMBL" id="EEB18501.1"/>
    </source>
</evidence>
<accession>E0VYP5</accession>
<dbReference type="Proteomes" id="UP000009046">
    <property type="component" value="Unassembled WGS sequence"/>
</dbReference>
<dbReference type="OrthoDB" id="368507at2759"/>
<organism>
    <name type="scientific">Pediculus humanus subsp. corporis</name>
    <name type="common">Body louse</name>
    <dbReference type="NCBI Taxonomy" id="121224"/>
    <lineage>
        <taxon>Eukaryota</taxon>
        <taxon>Metazoa</taxon>
        <taxon>Ecdysozoa</taxon>
        <taxon>Arthropoda</taxon>
        <taxon>Hexapoda</taxon>
        <taxon>Insecta</taxon>
        <taxon>Pterygota</taxon>
        <taxon>Neoptera</taxon>
        <taxon>Paraneoptera</taxon>
        <taxon>Psocodea</taxon>
        <taxon>Troctomorpha</taxon>
        <taxon>Phthiraptera</taxon>
        <taxon>Anoplura</taxon>
        <taxon>Pediculidae</taxon>
        <taxon>Pediculus</taxon>
    </lineage>
</organism>
<dbReference type="InParanoid" id="E0VYP5"/>
<evidence type="ECO:0000313" key="3">
    <source>
        <dbReference type="Proteomes" id="UP000009046"/>
    </source>
</evidence>
<dbReference type="OMA" id="EDCLYLW"/>
<reference evidence="1" key="1">
    <citation type="submission" date="2007-04" db="EMBL/GenBank/DDBJ databases">
        <title>Annotation of Pediculus humanus corporis strain USDA.</title>
        <authorList>
            <person name="Kirkness E."/>
            <person name="Hannick L."/>
            <person name="Hass B."/>
            <person name="Bruggner R."/>
            <person name="Lawson D."/>
            <person name="Bidwell S."/>
            <person name="Joardar V."/>
            <person name="Caler E."/>
            <person name="Walenz B."/>
            <person name="Inman J."/>
            <person name="Schobel S."/>
            <person name="Galinsky K."/>
            <person name="Amedeo P."/>
            <person name="Strausberg R."/>
        </authorList>
    </citation>
    <scope>NUCLEOTIDE SEQUENCE</scope>
    <source>
        <strain evidence="1">USDA</strain>
    </source>
</reference>
<dbReference type="EnsemblMetazoa" id="PHUM516250-RA">
    <property type="protein sequence ID" value="PHUM516250-PA"/>
    <property type="gene ID" value="PHUM516250"/>
</dbReference>